<dbReference type="SMART" id="SM00220">
    <property type="entry name" value="S_TKc"/>
    <property type="match status" value="1"/>
</dbReference>
<dbReference type="InterPro" id="IPR032675">
    <property type="entry name" value="LRR_dom_sf"/>
</dbReference>
<feature type="domain" description="Protein kinase" evidence="7">
    <location>
        <begin position="21"/>
        <end position="313"/>
    </location>
</feature>
<dbReference type="PANTHER" id="PTHR48007">
    <property type="entry name" value="LEUCINE-RICH REPEAT RECEPTOR-LIKE PROTEIN KINASE PXC1"/>
    <property type="match status" value="1"/>
</dbReference>
<keyword evidence="9" id="KW-1185">Reference proteome</keyword>
<dbReference type="InterPro" id="IPR001611">
    <property type="entry name" value="Leu-rich_rpt"/>
</dbReference>
<keyword evidence="5" id="KW-1133">Transmembrane helix</keyword>
<comment type="caution">
    <text evidence="8">The sequence shown here is derived from an EMBL/GenBank/DDBJ whole genome shotgun (WGS) entry which is preliminary data.</text>
</comment>
<dbReference type="InterPro" id="IPR000719">
    <property type="entry name" value="Prot_kinase_dom"/>
</dbReference>
<dbReference type="Gene3D" id="3.80.10.10">
    <property type="entry name" value="Ribonuclease Inhibitor"/>
    <property type="match status" value="1"/>
</dbReference>
<proteinExistence type="predicted"/>
<dbReference type="Proteomes" id="UP001415857">
    <property type="component" value="Unassembled WGS sequence"/>
</dbReference>
<accession>A0AAP0R640</accession>
<organism evidence="8 9">
    <name type="scientific">Liquidambar formosana</name>
    <name type="common">Formosan gum</name>
    <dbReference type="NCBI Taxonomy" id="63359"/>
    <lineage>
        <taxon>Eukaryota</taxon>
        <taxon>Viridiplantae</taxon>
        <taxon>Streptophyta</taxon>
        <taxon>Embryophyta</taxon>
        <taxon>Tracheophyta</taxon>
        <taxon>Spermatophyta</taxon>
        <taxon>Magnoliopsida</taxon>
        <taxon>eudicotyledons</taxon>
        <taxon>Gunneridae</taxon>
        <taxon>Pentapetalae</taxon>
        <taxon>Saxifragales</taxon>
        <taxon>Altingiaceae</taxon>
        <taxon>Liquidambar</taxon>
    </lineage>
</organism>
<keyword evidence="4" id="KW-0677">Repeat</keyword>
<dbReference type="GO" id="GO:0004672">
    <property type="term" value="F:protein kinase activity"/>
    <property type="evidence" value="ECO:0007669"/>
    <property type="project" value="InterPro"/>
</dbReference>
<dbReference type="PROSITE" id="PS50011">
    <property type="entry name" value="PROTEIN_KINASE_DOM"/>
    <property type="match status" value="1"/>
</dbReference>
<dbReference type="GO" id="GO:0005524">
    <property type="term" value="F:ATP binding"/>
    <property type="evidence" value="ECO:0007669"/>
    <property type="project" value="InterPro"/>
</dbReference>
<gene>
    <name evidence="8" type="ORF">L1049_001310</name>
</gene>
<keyword evidence="3" id="KW-0812">Transmembrane</keyword>
<reference evidence="8 9" key="1">
    <citation type="journal article" date="2024" name="Plant J.">
        <title>Genome sequences and population genomics reveal climatic adaptation and genomic divergence between two closely related sweetgum species.</title>
        <authorList>
            <person name="Xu W.Q."/>
            <person name="Ren C.Q."/>
            <person name="Zhang X.Y."/>
            <person name="Comes H.P."/>
            <person name="Liu X.H."/>
            <person name="Li Y.G."/>
            <person name="Kettle C.J."/>
            <person name="Jalonen R."/>
            <person name="Gaisberger H."/>
            <person name="Ma Y.Z."/>
            <person name="Qiu Y.X."/>
        </authorList>
    </citation>
    <scope>NUCLEOTIDE SEQUENCE [LARGE SCALE GENOMIC DNA]</scope>
    <source>
        <strain evidence="8">Hangzhou</strain>
    </source>
</reference>
<dbReference type="EMBL" id="JBBPBK010000015">
    <property type="protein sequence ID" value="KAK9269534.1"/>
    <property type="molecule type" value="Genomic_DNA"/>
</dbReference>
<evidence type="ECO:0000256" key="1">
    <source>
        <dbReference type="ARBA" id="ARBA00004370"/>
    </source>
</evidence>
<evidence type="ECO:0000259" key="7">
    <source>
        <dbReference type="PROSITE" id="PS50011"/>
    </source>
</evidence>
<dbReference type="Pfam" id="PF00069">
    <property type="entry name" value="Pkinase"/>
    <property type="match status" value="1"/>
</dbReference>
<evidence type="ECO:0000256" key="6">
    <source>
        <dbReference type="ARBA" id="ARBA00023136"/>
    </source>
</evidence>
<protein>
    <recommendedName>
        <fullName evidence="7">Protein kinase domain-containing protein</fullName>
    </recommendedName>
</protein>
<evidence type="ECO:0000313" key="9">
    <source>
        <dbReference type="Proteomes" id="UP001415857"/>
    </source>
</evidence>
<keyword evidence="2" id="KW-0433">Leucine-rich repeat</keyword>
<dbReference type="SUPFAM" id="SSF56112">
    <property type="entry name" value="Protein kinase-like (PK-like)"/>
    <property type="match status" value="1"/>
</dbReference>
<dbReference type="PANTHER" id="PTHR48007:SF77">
    <property type="entry name" value="PROTEIN KINASE DOMAIN-CONTAINING PROTEIN"/>
    <property type="match status" value="1"/>
</dbReference>
<evidence type="ECO:0000256" key="2">
    <source>
        <dbReference type="ARBA" id="ARBA00022614"/>
    </source>
</evidence>
<dbReference type="Gene3D" id="1.10.510.10">
    <property type="entry name" value="Transferase(Phosphotransferase) domain 1"/>
    <property type="match status" value="1"/>
</dbReference>
<dbReference type="InterPro" id="IPR011009">
    <property type="entry name" value="Kinase-like_dom_sf"/>
</dbReference>
<evidence type="ECO:0000256" key="5">
    <source>
        <dbReference type="ARBA" id="ARBA00022989"/>
    </source>
</evidence>
<evidence type="ECO:0000256" key="4">
    <source>
        <dbReference type="ARBA" id="ARBA00022737"/>
    </source>
</evidence>
<name>A0AAP0R640_LIQFO</name>
<dbReference type="AlphaFoldDB" id="A0AAP0R640"/>
<keyword evidence="6" id="KW-0472">Membrane</keyword>
<sequence>MSLSGIIDTDSLCKLRNLRVLSLAKNLIRGSIPDSISNCRSLTHLNLSSNLLNGTKKAAKLAEEKEILRALSQSPQKIPTPKTIEVVKPDERQSELVFFVEENERFKLEDLLDSAADLQSQSLCSSLYKTISQARGISHGNIGCQLHAGIARGLDFLYGRSDDQESITPHGNIKLSNIMLNENEEPLISEYGYSRFQDPNRLGLCTSKGYEAPEKCISEKGDVFSFGVILMELLTGKSVEKTGLDLPKWVKSMVREEWTGEVFDKEVSKFGMQWAFPLLNISLKCVSHSPEERPTMAEVWDKIEEVVNAHEDISISPMSSVECNPQDTCILHTLITDTWDTPGSNY</sequence>
<comment type="subcellular location">
    <subcellularLocation>
        <location evidence="1">Membrane</location>
    </subcellularLocation>
</comment>
<dbReference type="GO" id="GO:0016020">
    <property type="term" value="C:membrane"/>
    <property type="evidence" value="ECO:0007669"/>
    <property type="project" value="UniProtKB-SubCell"/>
</dbReference>
<dbReference type="InterPro" id="IPR046959">
    <property type="entry name" value="PRK1-6/SRF4-like"/>
</dbReference>
<evidence type="ECO:0000313" key="8">
    <source>
        <dbReference type="EMBL" id="KAK9269534.1"/>
    </source>
</evidence>
<dbReference type="Pfam" id="PF13855">
    <property type="entry name" value="LRR_8"/>
    <property type="match status" value="1"/>
</dbReference>
<dbReference type="SUPFAM" id="SSF52058">
    <property type="entry name" value="L domain-like"/>
    <property type="match status" value="1"/>
</dbReference>
<evidence type="ECO:0000256" key="3">
    <source>
        <dbReference type="ARBA" id="ARBA00022692"/>
    </source>
</evidence>